<evidence type="ECO:0000256" key="1">
    <source>
        <dbReference type="ARBA" id="ARBA00007210"/>
    </source>
</evidence>
<evidence type="ECO:0000256" key="4">
    <source>
        <dbReference type="SAM" id="MobiDB-lite"/>
    </source>
</evidence>
<sequence length="665" mass="74228">MESSEEDDDFPSIESITPQSKVDALHQSHTEKGIRKLCCELLDLKDAVENLCGNMQIKYLAFLRISEEAKEMQHESIELRKHISAQGILVQDLMTGVSRELEECSKSGVETHEAKQILRVDEALEALDAEEKNSLELKSSGDALSTGYSSYKAAFLRRKVMLEDQLVEITEQPFISVPELKKALSALIKLGKGPSAHQSLLKFYGSRIQKSIETIKESSLMFGDDPVYTNRIVQWAEWEIEFFVRLIKENAPSSETISALRAASVCVQASLSYSLALESQGPKFSKLLLVLLCSFIEEVLELNFRRARKVVLGLVEPEEIIPFSPRFASPLSTFTQASDNVLVDGGIRFMSIVELFDKYIDSLIKALPGPSDDDNITELKEVVSFRAETDSEQLLILGIAFTIMDELLPNAVISVWKRQNGTQESKDGPAENMKSSPSTNAELKDWKRHIQHSYDKLRDHFCRQYALFAKLQQLATVAGDVLLGKEKIQKNLLARLTETVVMWLSDEQEFWSVFEDDSGPLEPLGLQQLILDMQFTVEIARFAGYPSRHVHQIATAIIARAIGAFSARGIVANNLKPEFVFVVSALPEDEWFVEAAKSAINKLLLVAEGSETSEIDEGDMMLHDDIVSDSDETVSSLSTEESFESFVSASMGELDSPSDFTDPES</sequence>
<dbReference type="FunCoup" id="A0A2P5DMG4">
    <property type="interactions" value="1429"/>
</dbReference>
<feature type="region of interest" description="Disordered" evidence="4">
    <location>
        <begin position="640"/>
        <end position="665"/>
    </location>
</feature>
<keyword evidence="2" id="KW-0813">Transport</keyword>
<keyword evidence="3" id="KW-0268">Exocytosis</keyword>
<evidence type="ECO:0000256" key="3">
    <source>
        <dbReference type="ARBA" id="ARBA00022483"/>
    </source>
</evidence>
<dbReference type="GO" id="GO:0006887">
    <property type="term" value="P:exocytosis"/>
    <property type="evidence" value="ECO:0007669"/>
    <property type="project" value="UniProtKB-KW"/>
</dbReference>
<keyword evidence="6" id="KW-1185">Reference proteome</keyword>
<feature type="region of interest" description="Disordered" evidence="4">
    <location>
        <begin position="1"/>
        <end position="24"/>
    </location>
</feature>
<dbReference type="InterPro" id="IPR016159">
    <property type="entry name" value="Cullin_repeat-like_dom_sf"/>
</dbReference>
<comment type="caution">
    <text evidence="5">The sequence shown here is derived from an EMBL/GenBank/DDBJ whole genome shotgun (WGS) entry which is preliminary data.</text>
</comment>
<proteinExistence type="inferred from homology"/>
<dbReference type="SUPFAM" id="SSF74788">
    <property type="entry name" value="Cullin repeat-like"/>
    <property type="match status" value="1"/>
</dbReference>
<dbReference type="GO" id="GO:0008104">
    <property type="term" value="P:intracellular protein localization"/>
    <property type="evidence" value="ECO:0007669"/>
    <property type="project" value="TreeGrafter"/>
</dbReference>
<dbReference type="Proteomes" id="UP000237000">
    <property type="component" value="Unassembled WGS sequence"/>
</dbReference>
<dbReference type="AlphaFoldDB" id="A0A2P5DMG4"/>
<dbReference type="GO" id="GO:0006893">
    <property type="term" value="P:Golgi to plasma membrane transport"/>
    <property type="evidence" value="ECO:0007669"/>
    <property type="project" value="TreeGrafter"/>
</dbReference>
<protein>
    <submittedName>
        <fullName evidence="5">Cullin repeat-like-containing domain containing protein</fullName>
    </submittedName>
</protein>
<dbReference type="OrthoDB" id="1710909at2759"/>
<dbReference type="PANTHER" id="PTHR21426">
    <property type="entry name" value="EXOCYST COMPLEX COMPONENT 8"/>
    <property type="match status" value="1"/>
</dbReference>
<name>A0A2P5DMG4_TREOI</name>
<accession>A0A2P5DMG4</accession>
<dbReference type="STRING" id="63057.A0A2P5DMG4"/>
<dbReference type="PANTHER" id="PTHR21426:SF2">
    <property type="entry name" value="EXOCYST COMPLEX COMPONENT EXO84C"/>
    <property type="match status" value="1"/>
</dbReference>
<dbReference type="GO" id="GO:0000145">
    <property type="term" value="C:exocyst"/>
    <property type="evidence" value="ECO:0007669"/>
    <property type="project" value="InterPro"/>
</dbReference>
<gene>
    <name evidence="5" type="ORF">TorRG33x02_247260</name>
</gene>
<organism evidence="5 6">
    <name type="scientific">Trema orientale</name>
    <name type="common">Charcoal tree</name>
    <name type="synonym">Celtis orientalis</name>
    <dbReference type="NCBI Taxonomy" id="63057"/>
    <lineage>
        <taxon>Eukaryota</taxon>
        <taxon>Viridiplantae</taxon>
        <taxon>Streptophyta</taxon>
        <taxon>Embryophyta</taxon>
        <taxon>Tracheophyta</taxon>
        <taxon>Spermatophyta</taxon>
        <taxon>Magnoliopsida</taxon>
        <taxon>eudicotyledons</taxon>
        <taxon>Gunneridae</taxon>
        <taxon>Pentapetalae</taxon>
        <taxon>rosids</taxon>
        <taxon>fabids</taxon>
        <taxon>Rosales</taxon>
        <taxon>Cannabaceae</taxon>
        <taxon>Trema</taxon>
    </lineage>
</organism>
<feature type="region of interest" description="Disordered" evidence="4">
    <location>
        <begin position="421"/>
        <end position="441"/>
    </location>
</feature>
<dbReference type="EMBL" id="JXTC01000261">
    <property type="protein sequence ID" value="PON74454.1"/>
    <property type="molecule type" value="Genomic_DNA"/>
</dbReference>
<evidence type="ECO:0000313" key="6">
    <source>
        <dbReference type="Proteomes" id="UP000237000"/>
    </source>
</evidence>
<dbReference type="InParanoid" id="A0A2P5DMG4"/>
<feature type="compositionally biased region" description="Acidic residues" evidence="4">
    <location>
        <begin position="1"/>
        <end position="11"/>
    </location>
</feature>
<feature type="compositionally biased region" description="Low complexity" evidence="4">
    <location>
        <begin position="640"/>
        <end position="650"/>
    </location>
</feature>
<evidence type="ECO:0000256" key="2">
    <source>
        <dbReference type="ARBA" id="ARBA00022448"/>
    </source>
</evidence>
<comment type="similarity">
    <text evidence="1">Belongs to the EXO84 family.</text>
</comment>
<evidence type="ECO:0000313" key="5">
    <source>
        <dbReference type="EMBL" id="PON74454.1"/>
    </source>
</evidence>
<dbReference type="InterPro" id="IPR033961">
    <property type="entry name" value="Exo84"/>
</dbReference>
<reference evidence="6" key="1">
    <citation type="submission" date="2016-06" db="EMBL/GenBank/DDBJ databases">
        <title>Parallel loss of symbiosis genes in relatives of nitrogen-fixing non-legume Parasponia.</title>
        <authorList>
            <person name="Van Velzen R."/>
            <person name="Holmer R."/>
            <person name="Bu F."/>
            <person name="Rutten L."/>
            <person name="Van Zeijl A."/>
            <person name="Liu W."/>
            <person name="Santuari L."/>
            <person name="Cao Q."/>
            <person name="Sharma T."/>
            <person name="Shen D."/>
            <person name="Roswanjaya Y."/>
            <person name="Wardhani T."/>
            <person name="Kalhor M.S."/>
            <person name="Jansen J."/>
            <person name="Van den Hoogen J."/>
            <person name="Gungor B."/>
            <person name="Hartog M."/>
            <person name="Hontelez J."/>
            <person name="Verver J."/>
            <person name="Yang W.-C."/>
            <person name="Schijlen E."/>
            <person name="Repin R."/>
            <person name="Schilthuizen M."/>
            <person name="Schranz E."/>
            <person name="Heidstra R."/>
            <person name="Miyata K."/>
            <person name="Fedorova E."/>
            <person name="Kohlen W."/>
            <person name="Bisseling T."/>
            <person name="Smit S."/>
            <person name="Geurts R."/>
        </authorList>
    </citation>
    <scope>NUCLEOTIDE SEQUENCE [LARGE SCALE GENOMIC DNA]</scope>
    <source>
        <strain evidence="6">cv. RG33-2</strain>
    </source>
</reference>